<evidence type="ECO:0000256" key="7">
    <source>
        <dbReference type="ARBA" id="ARBA00022598"/>
    </source>
</evidence>
<dbReference type="InterPro" id="IPR004733">
    <property type="entry name" value="PurM_cligase"/>
</dbReference>
<comment type="pathway">
    <text evidence="2 15">Purine metabolism; IMP biosynthesis via de novo pathway; 5-amino-1-(5-phospho-D-ribosyl)imidazole from N(2)-formyl-N(1)-(5-phospho-D-ribosyl)glycinamide: step 2/2.</text>
</comment>
<dbReference type="GO" id="GO:0004641">
    <property type="term" value="F:phosphoribosylformylglycinamidine cyclo-ligase activity"/>
    <property type="evidence" value="ECO:0007669"/>
    <property type="project" value="UniProtKB-UniRule"/>
</dbReference>
<keyword evidence="19" id="KW-1185">Reference proteome</keyword>
<dbReference type="SUPFAM" id="SSF55326">
    <property type="entry name" value="PurM N-terminal domain-like"/>
    <property type="match status" value="1"/>
</dbReference>
<evidence type="ECO:0000256" key="5">
    <source>
        <dbReference type="ARBA" id="ARBA00020367"/>
    </source>
</evidence>
<evidence type="ECO:0000259" key="17">
    <source>
        <dbReference type="Pfam" id="PF02769"/>
    </source>
</evidence>
<dbReference type="Proteomes" id="UP000013378">
    <property type="component" value="Unassembled WGS sequence"/>
</dbReference>
<dbReference type="InterPro" id="IPR036676">
    <property type="entry name" value="PurM-like_C_sf"/>
</dbReference>
<dbReference type="OrthoDB" id="9802507at2"/>
<evidence type="ECO:0000256" key="8">
    <source>
        <dbReference type="ARBA" id="ARBA00022741"/>
    </source>
</evidence>
<keyword evidence="8 15" id="KW-0547">Nucleotide-binding</keyword>
<dbReference type="FunFam" id="3.90.650.10:FF:000011">
    <property type="entry name" value="Phosphoribosylformylglycinamidine cyclo-ligase"/>
    <property type="match status" value="1"/>
</dbReference>
<dbReference type="InterPro" id="IPR010918">
    <property type="entry name" value="PurM-like_C_dom"/>
</dbReference>
<dbReference type="SUPFAM" id="SSF56042">
    <property type="entry name" value="PurM C-terminal domain-like"/>
    <property type="match status" value="1"/>
</dbReference>
<dbReference type="CDD" id="cd02196">
    <property type="entry name" value="PurM"/>
    <property type="match status" value="1"/>
</dbReference>
<dbReference type="PATRIC" id="fig|1304284.3.peg.1776"/>
<evidence type="ECO:0000256" key="3">
    <source>
        <dbReference type="ARBA" id="ARBA00010280"/>
    </source>
</evidence>
<evidence type="ECO:0000256" key="11">
    <source>
        <dbReference type="ARBA" id="ARBA00031908"/>
    </source>
</evidence>
<evidence type="ECO:0000256" key="1">
    <source>
        <dbReference type="ARBA" id="ARBA00004496"/>
    </source>
</evidence>
<evidence type="ECO:0000256" key="6">
    <source>
        <dbReference type="ARBA" id="ARBA00022490"/>
    </source>
</evidence>
<dbReference type="STRING" id="1304284.L21TH_1809"/>
<dbReference type="GO" id="GO:0004637">
    <property type="term" value="F:phosphoribosylamine-glycine ligase activity"/>
    <property type="evidence" value="ECO:0007669"/>
    <property type="project" value="TreeGrafter"/>
</dbReference>
<evidence type="ECO:0000256" key="10">
    <source>
        <dbReference type="ARBA" id="ARBA00022840"/>
    </source>
</evidence>
<dbReference type="Pfam" id="PF02769">
    <property type="entry name" value="AIRS_C"/>
    <property type="match status" value="1"/>
</dbReference>
<evidence type="ECO:0000256" key="9">
    <source>
        <dbReference type="ARBA" id="ARBA00022755"/>
    </source>
</evidence>
<keyword evidence="7 15" id="KW-0436">Ligase</keyword>
<dbReference type="EC" id="6.3.3.1" evidence="4 15"/>
<dbReference type="GO" id="GO:0006189">
    <property type="term" value="P:'de novo' IMP biosynthetic process"/>
    <property type="evidence" value="ECO:0007669"/>
    <property type="project" value="UniProtKB-UniRule"/>
</dbReference>
<dbReference type="HAMAP" id="MF_00741">
    <property type="entry name" value="AIRS"/>
    <property type="match status" value="1"/>
</dbReference>
<dbReference type="Pfam" id="PF00586">
    <property type="entry name" value="AIRS"/>
    <property type="match status" value="1"/>
</dbReference>
<dbReference type="RefSeq" id="WP_006314505.1">
    <property type="nucleotide sequence ID" value="NZ_ARZA01000203.1"/>
</dbReference>
<gene>
    <name evidence="15" type="primary">purM</name>
    <name evidence="18" type="ORF">L21TH_1809</name>
</gene>
<dbReference type="InterPro" id="IPR036921">
    <property type="entry name" value="PurM-like_N_sf"/>
</dbReference>
<dbReference type="eggNOG" id="COG0150">
    <property type="taxonomic scope" value="Bacteria"/>
</dbReference>
<sequence length="346" mass="37763">MDNKKLTYKEAGVDVEAGYESVKLMKQYVKKTFTDGVVSDIGNFGGLFSIDKDAYDEPILVSGTDGVGTKLKIAFMMDKHDTIGEDCVAMCVNDILCQGAKPLFFLDYIATGKLEPEKASSIVKGISNGCIKAGAALIGGETAEMPGFYNDGEYDVAGFAVGIVDKNNIIDGSSIEEEDVLIGLPSSGLHSNGFSLVRKVLFDIKKYKVNEHIEELGKTLGEELLTPTRIYVDPVYDIIRKFNVKGISHITGGGFNENIPRMLPNELTAKINTKVIEVPPIFQLIKKEGNIDIDEMYSTFNMGIGLVMAIGKDQAYNVVEYLNKKGQKSYVIGEIVKEEGAIVLCH</sequence>
<evidence type="ECO:0000256" key="12">
    <source>
        <dbReference type="ARBA" id="ARBA00032931"/>
    </source>
</evidence>
<dbReference type="NCBIfam" id="TIGR00878">
    <property type="entry name" value="purM"/>
    <property type="match status" value="1"/>
</dbReference>
<dbReference type="Gene3D" id="3.30.1330.10">
    <property type="entry name" value="PurM-like, N-terminal domain"/>
    <property type="match status" value="1"/>
</dbReference>
<comment type="similarity">
    <text evidence="3 15">Belongs to the AIR synthase family.</text>
</comment>
<dbReference type="GO" id="GO:0046084">
    <property type="term" value="P:adenine biosynthetic process"/>
    <property type="evidence" value="ECO:0007669"/>
    <property type="project" value="TreeGrafter"/>
</dbReference>
<dbReference type="GO" id="GO:0005829">
    <property type="term" value="C:cytosol"/>
    <property type="evidence" value="ECO:0007669"/>
    <property type="project" value="TreeGrafter"/>
</dbReference>
<evidence type="ECO:0000256" key="15">
    <source>
        <dbReference type="HAMAP-Rule" id="MF_00741"/>
    </source>
</evidence>
<comment type="catalytic activity">
    <reaction evidence="14 15">
        <text>2-formamido-N(1)-(5-O-phospho-beta-D-ribosyl)acetamidine + ATP = 5-amino-1-(5-phospho-beta-D-ribosyl)imidazole + ADP + phosphate + H(+)</text>
        <dbReference type="Rhea" id="RHEA:23032"/>
        <dbReference type="ChEBI" id="CHEBI:15378"/>
        <dbReference type="ChEBI" id="CHEBI:30616"/>
        <dbReference type="ChEBI" id="CHEBI:43474"/>
        <dbReference type="ChEBI" id="CHEBI:137981"/>
        <dbReference type="ChEBI" id="CHEBI:147287"/>
        <dbReference type="ChEBI" id="CHEBI:456216"/>
        <dbReference type="EC" id="6.3.3.1"/>
    </reaction>
</comment>
<dbReference type="EMBL" id="ARZA01000203">
    <property type="protein sequence ID" value="EOD00158.1"/>
    <property type="molecule type" value="Genomic_DNA"/>
</dbReference>
<dbReference type="UniPathway" id="UPA00074">
    <property type="reaction ID" value="UER00129"/>
</dbReference>
<evidence type="ECO:0000313" key="19">
    <source>
        <dbReference type="Proteomes" id="UP000013378"/>
    </source>
</evidence>
<dbReference type="PANTHER" id="PTHR10520:SF12">
    <property type="entry name" value="TRIFUNCTIONAL PURINE BIOSYNTHETIC PROTEIN ADENOSINE-3"/>
    <property type="match status" value="1"/>
</dbReference>
<evidence type="ECO:0000256" key="14">
    <source>
        <dbReference type="ARBA" id="ARBA00049057"/>
    </source>
</evidence>
<proteinExistence type="inferred from homology"/>
<feature type="domain" description="PurM-like C-terminal" evidence="17">
    <location>
        <begin position="177"/>
        <end position="342"/>
    </location>
</feature>
<dbReference type="Gene3D" id="3.90.650.10">
    <property type="entry name" value="PurM-like C-terminal domain"/>
    <property type="match status" value="1"/>
</dbReference>
<accession>R1ASL9</accession>
<reference evidence="18 19" key="1">
    <citation type="journal article" date="2015" name="Geomicrobiol. J.">
        <title>Caldisalinibacter kiritimatiensis gen. nov., sp. nov., a moderately thermohalophilic thiosulfate-reducing bacterium from a hypersaline microbial mat.</title>
        <authorList>
            <person name="Ben Hania W."/>
            <person name="Joseph M."/>
            <person name="Fiebig A."/>
            <person name="Bunk B."/>
            <person name="Klenk H.-P."/>
            <person name="Fardeau M.-L."/>
            <person name="Spring S."/>
        </authorList>
    </citation>
    <scope>NUCLEOTIDE SEQUENCE [LARGE SCALE GENOMIC DNA]</scope>
    <source>
        <strain evidence="18 19">L21-TH-D2</strain>
    </source>
</reference>
<comment type="caution">
    <text evidence="18">The sequence shown here is derived from an EMBL/GenBank/DDBJ whole genome shotgun (WGS) entry which is preliminary data.</text>
</comment>
<name>R1ASL9_9FIRM</name>
<comment type="subcellular location">
    <subcellularLocation>
        <location evidence="1 15">Cytoplasm</location>
    </subcellularLocation>
</comment>
<keyword evidence="9 15" id="KW-0658">Purine biosynthesis</keyword>
<evidence type="ECO:0000313" key="18">
    <source>
        <dbReference type="EMBL" id="EOD00158.1"/>
    </source>
</evidence>
<dbReference type="PANTHER" id="PTHR10520">
    <property type="entry name" value="TRIFUNCTIONAL PURINE BIOSYNTHETIC PROTEIN ADENOSINE-3-RELATED"/>
    <property type="match status" value="1"/>
</dbReference>
<protein>
    <recommendedName>
        <fullName evidence="5 15">Phosphoribosylformylglycinamidine cyclo-ligase</fullName>
        <ecNumber evidence="4 15">6.3.3.1</ecNumber>
    </recommendedName>
    <alternativeName>
        <fullName evidence="12 15">AIR synthase</fullName>
    </alternativeName>
    <alternativeName>
        <fullName evidence="13 15">AIRS</fullName>
    </alternativeName>
    <alternativeName>
        <fullName evidence="11 15">Phosphoribosyl-aminoimidazole synthetase</fullName>
    </alternativeName>
</protein>
<feature type="domain" description="PurM-like N-terminal" evidence="16">
    <location>
        <begin position="60"/>
        <end position="164"/>
    </location>
</feature>
<dbReference type="GO" id="GO:0005524">
    <property type="term" value="F:ATP binding"/>
    <property type="evidence" value="ECO:0007669"/>
    <property type="project" value="UniProtKB-KW"/>
</dbReference>
<evidence type="ECO:0000256" key="13">
    <source>
        <dbReference type="ARBA" id="ARBA00033093"/>
    </source>
</evidence>
<keyword evidence="6 15" id="KW-0963">Cytoplasm</keyword>
<evidence type="ECO:0000256" key="4">
    <source>
        <dbReference type="ARBA" id="ARBA00013047"/>
    </source>
</evidence>
<keyword evidence="10 15" id="KW-0067">ATP-binding</keyword>
<dbReference type="AlphaFoldDB" id="R1ASL9"/>
<evidence type="ECO:0000259" key="16">
    <source>
        <dbReference type="Pfam" id="PF00586"/>
    </source>
</evidence>
<dbReference type="FunFam" id="3.30.1330.10:FF:000001">
    <property type="entry name" value="Phosphoribosylformylglycinamidine cyclo-ligase"/>
    <property type="match status" value="1"/>
</dbReference>
<organism evidence="18 19">
    <name type="scientific">Caldisalinibacter kiritimatiensis</name>
    <dbReference type="NCBI Taxonomy" id="1304284"/>
    <lineage>
        <taxon>Bacteria</taxon>
        <taxon>Bacillati</taxon>
        <taxon>Bacillota</taxon>
        <taxon>Tissierellia</taxon>
        <taxon>Tissierellales</taxon>
        <taxon>Thermohalobacteraceae</taxon>
        <taxon>Caldisalinibacter</taxon>
    </lineage>
</organism>
<dbReference type="InterPro" id="IPR016188">
    <property type="entry name" value="PurM-like_N"/>
</dbReference>
<evidence type="ECO:0000256" key="2">
    <source>
        <dbReference type="ARBA" id="ARBA00004686"/>
    </source>
</evidence>